<reference evidence="2" key="1">
    <citation type="journal article" date="2020" name="mSystems">
        <title>Genome- and Community-Level Interaction Insights into Carbon Utilization and Element Cycling Functions of Hydrothermarchaeota in Hydrothermal Sediment.</title>
        <authorList>
            <person name="Zhou Z."/>
            <person name="Liu Y."/>
            <person name="Xu W."/>
            <person name="Pan J."/>
            <person name="Luo Z.H."/>
            <person name="Li M."/>
        </authorList>
    </citation>
    <scope>NUCLEOTIDE SEQUENCE [LARGE SCALE GENOMIC DNA]</scope>
    <source>
        <strain evidence="2">HyVt-507</strain>
    </source>
</reference>
<dbReference type="Gene3D" id="3.30.450.20">
    <property type="entry name" value="PAS domain"/>
    <property type="match status" value="1"/>
</dbReference>
<proteinExistence type="predicted"/>
<sequence length="304" mass="34885">MKINKNIMSIFYIVILIGFVAVSVVSYITYKTTRDDHYKENEYYVQMVNLSMQNMLDQYELSLDILGKRLLENRLFENSQKTDQILNTILRENDAFVGFGLIATDGHFIFTSKNVDITKMGNLKENPETAASFLQTLHSKHLVVGRTYFVKGLGKWVIPIRKALYDENGKPLAIIATGIELDRKGGFFSNLKLKNSEKILVVKELQGQFYRIFYSGKDVQDKTFLYAKAIENSVSNAVMQSLQEEYNLTLKKLQKVGKDVTVSPACKNFSDENVFISIVYNKKYDLWVSLSEAKKDWVQEALKT</sequence>
<keyword evidence="1" id="KW-0812">Transmembrane</keyword>
<dbReference type="EMBL" id="DRNH01000174">
    <property type="protein sequence ID" value="HFB53729.1"/>
    <property type="molecule type" value="Genomic_DNA"/>
</dbReference>
<keyword evidence="1" id="KW-0472">Membrane</keyword>
<dbReference type="AlphaFoldDB" id="A0A7C3FWF5"/>
<feature type="transmembrane region" description="Helical" evidence="1">
    <location>
        <begin position="7"/>
        <end position="30"/>
    </location>
</feature>
<dbReference type="Proteomes" id="UP000886390">
    <property type="component" value="Unassembled WGS sequence"/>
</dbReference>
<protein>
    <recommendedName>
        <fullName evidence="3">Double Cache domain-containing protein</fullName>
    </recommendedName>
</protein>
<dbReference type="CDD" id="cd18773">
    <property type="entry name" value="PDC1_HK_sensor"/>
    <property type="match status" value="1"/>
</dbReference>
<organism evidence="2">
    <name type="scientific">Sulfurimonas autotrophica</name>
    <dbReference type="NCBI Taxonomy" id="202747"/>
    <lineage>
        <taxon>Bacteria</taxon>
        <taxon>Pseudomonadati</taxon>
        <taxon>Campylobacterota</taxon>
        <taxon>Epsilonproteobacteria</taxon>
        <taxon>Campylobacterales</taxon>
        <taxon>Sulfurimonadaceae</taxon>
        <taxon>Sulfurimonas</taxon>
    </lineage>
</organism>
<feature type="non-terminal residue" evidence="2">
    <location>
        <position position="304"/>
    </location>
</feature>
<comment type="caution">
    <text evidence="2">The sequence shown here is derived from an EMBL/GenBank/DDBJ whole genome shotgun (WGS) entry which is preliminary data.</text>
</comment>
<accession>A0A7C3FWF5</accession>
<evidence type="ECO:0000313" key="2">
    <source>
        <dbReference type="EMBL" id="HFB53729.1"/>
    </source>
</evidence>
<keyword evidence="1" id="KW-1133">Transmembrane helix</keyword>
<evidence type="ECO:0000256" key="1">
    <source>
        <dbReference type="SAM" id="Phobius"/>
    </source>
</evidence>
<evidence type="ECO:0008006" key="3">
    <source>
        <dbReference type="Google" id="ProtNLM"/>
    </source>
</evidence>
<gene>
    <name evidence="2" type="ORF">ENJ67_03270</name>
</gene>
<name>A0A7C3FWF5_9BACT</name>